<dbReference type="EMBL" id="KL142369">
    <property type="protein sequence ID" value="KDR83053.1"/>
    <property type="molecule type" value="Genomic_DNA"/>
</dbReference>
<sequence>MPPRPALKLRQSRPLSQVYIGKGATSPSLQDLSANSSAYSYASLIESTSPPLGLPDLPEPPSPGSSVGSGPSGSGVGVKSGSGLPSPPATNSTGSGSTGDPATVALRGGKGQEKERPLSHHSNTSSGASTDTYTYHAVGMPVNGNMKRSSVGPGGGSRSRSSSRSSSRLGNVQMQDDGGQDARPDFDDDYNDKENDDNDNDGDLDGDDTARLDRRLLTSGNDNMKTKSSSENVLALQRVKSLAQRNRLALDKLEKLRTPSPARPSTPNFQGSSSASSRYAASTTNPPRPSRANDHDYEPAMSGSETERESTHHSTSNSTYSSHSQSHSSHSSSYIRSASSSHHHSPSLSTSYLSTTPPPPATPHHNRRLRQVSAPDSPSKARLIAAAAAAASSSASSSSSNLTRSPSNRRRNRASLASQLQLTDFEEEDDLSINLNDDVPQKTATATGTARGHTRDRTLNERDLIIQSALAAAASSRRSPLGNRRRSALPKEFRSDLADESRGMSPSPSPNLERNERRESWKNNTEPITPFRATGGVGRSSTLRDVRRSAGGPSPSPNPRWSSDDFRTAATVRDRPYQYNTSLSNEDGNPKRERRQSLRGGSAESALVWSPGGRSLLGEGLRAAGLSRRKDEPSPRDGQASAQGQGQAQSRRVDWSPQDVLDDGRRRGFSEREREKQPMRAATSMAHYQYLDRDRDREESVGPRERERELRGHRSTYSLAAARETESPLPLSRRDPEARRERERDLMTLDRAGSSLSRYNNTTSSNSSMPPHLPPHTPSHLLDRASTSSPFGSRRLALGNTNLINNNNRSNNDKPLNASTSSLNQSQTQSEHTRLMLESLAMFETQLAKLPHLSSSSSSMSASGTGPGPVTGASQAELTRSAQGAVLAAERVAGLLKTGGVRAVERQVEAEVDDGRGEDGKDVWGRVAADYREGSRAADELVRGLTALLLGMGRVVRDFSAAAGGSEFGSPSVHGRHASLGDNLHDRRVVVSPDSGLDGNGDLGMGASGRRSVASRHSWEPAPRDRERARDMEVGRDREREGGREEALRRLAGVGVSRSESVLARASPSPATFQKLRDQERELYETPSQPARTLAARHSLGVGLGGGGGGGATGSGSGSGASGSGAGSTRKLFTPREQREQLLDARAAAASAADGVIRGGGNLSTLDSQQTIHAQRYEPSPTPASRTRHNPPERDRERTRTLTPLSIPKPLPALPSESRRPAQNSLATPLTANTLNTSSGSSRDRDRERDRRRTGTLRGTITERPSFPSLMPSGATTAVTPHTVSNTPQRTAFPSMQRTDSDKSARAQVTFSRPNAVSVSATLTDLHERHRTISTGGAGGEASGSVVPERTPSGSESERERDGRRKTLGARLARMSLDSQGEKAMVVEEEVGSRRDRDQDSMVHAADRSAASTILHGGNTNGGAPGRRERRRTVTDIWPRE</sequence>
<feature type="compositionally biased region" description="Gly residues" evidence="1">
    <location>
        <begin position="998"/>
        <end position="1007"/>
    </location>
</feature>
<feature type="compositionally biased region" description="Low complexity" evidence="1">
    <location>
        <begin position="638"/>
        <end position="650"/>
    </location>
</feature>
<feature type="region of interest" description="Disordered" evidence="1">
    <location>
        <begin position="46"/>
        <end position="232"/>
    </location>
</feature>
<name>A0A067TVP2_GALM3</name>
<feature type="compositionally biased region" description="Low complexity" evidence="1">
    <location>
        <begin position="854"/>
        <end position="863"/>
    </location>
</feature>
<feature type="compositionally biased region" description="Polar residues" evidence="1">
    <location>
        <begin position="1274"/>
        <end position="1298"/>
    </location>
</feature>
<proteinExistence type="predicted"/>
<feature type="region of interest" description="Disordered" evidence="1">
    <location>
        <begin position="990"/>
        <end position="1046"/>
    </location>
</feature>
<feature type="region of interest" description="Disordered" evidence="1">
    <location>
        <begin position="431"/>
        <end position="460"/>
    </location>
</feature>
<evidence type="ECO:0000313" key="3">
    <source>
        <dbReference type="Proteomes" id="UP000027222"/>
    </source>
</evidence>
<gene>
    <name evidence="2" type="ORF">GALMADRAFT_221034</name>
</gene>
<feature type="compositionally biased region" description="Basic and acidic residues" evidence="1">
    <location>
        <begin position="662"/>
        <end position="678"/>
    </location>
</feature>
<feature type="region of interest" description="Disordered" evidence="1">
    <location>
        <begin position="1329"/>
        <end position="1441"/>
    </location>
</feature>
<feature type="compositionally biased region" description="Low complexity" evidence="1">
    <location>
        <begin position="158"/>
        <end position="170"/>
    </location>
</feature>
<feature type="compositionally biased region" description="Basic and acidic residues" evidence="1">
    <location>
        <begin position="1391"/>
        <end position="1407"/>
    </location>
</feature>
<feature type="compositionally biased region" description="Basic and acidic residues" evidence="1">
    <location>
        <begin position="1356"/>
        <end position="1365"/>
    </location>
</feature>
<feature type="compositionally biased region" description="Polar residues" evidence="1">
    <location>
        <begin position="1163"/>
        <end position="1173"/>
    </location>
</feature>
<feature type="region of interest" description="Disordered" evidence="1">
    <location>
        <begin position="1099"/>
        <end position="1310"/>
    </location>
</feature>
<dbReference type="Proteomes" id="UP000027222">
    <property type="component" value="Unassembled WGS sequence"/>
</dbReference>
<feature type="compositionally biased region" description="Polar residues" evidence="1">
    <location>
        <begin position="89"/>
        <end position="100"/>
    </location>
</feature>
<dbReference type="OrthoDB" id="3358078at2759"/>
<feature type="compositionally biased region" description="Basic and acidic residues" evidence="1">
    <location>
        <begin position="1134"/>
        <end position="1143"/>
    </location>
</feature>
<feature type="compositionally biased region" description="Low complexity" evidence="1">
    <location>
        <begin position="313"/>
        <end position="355"/>
    </location>
</feature>
<feature type="compositionally biased region" description="Low complexity" evidence="1">
    <location>
        <begin position="377"/>
        <end position="406"/>
    </location>
</feature>
<dbReference type="STRING" id="685588.A0A067TVP2"/>
<feature type="compositionally biased region" description="Basic and acidic residues" evidence="1">
    <location>
        <begin position="489"/>
        <end position="502"/>
    </location>
</feature>
<keyword evidence="3" id="KW-1185">Reference proteome</keyword>
<feature type="compositionally biased region" description="Basic and acidic residues" evidence="1">
    <location>
        <begin position="690"/>
        <end position="712"/>
    </location>
</feature>
<feature type="compositionally biased region" description="Basic and acidic residues" evidence="1">
    <location>
        <begin position="562"/>
        <end position="576"/>
    </location>
</feature>
<accession>A0A067TVP2</accession>
<feature type="compositionally biased region" description="Basic and acidic residues" evidence="1">
    <location>
        <begin position="732"/>
        <end position="748"/>
    </location>
</feature>
<feature type="compositionally biased region" description="Gly residues" evidence="1">
    <location>
        <begin position="1102"/>
        <end position="1126"/>
    </location>
</feature>
<evidence type="ECO:0000256" key="1">
    <source>
        <dbReference type="SAM" id="MobiDB-lite"/>
    </source>
</evidence>
<dbReference type="HOGENOM" id="CLU_004775_0_0_1"/>
<feature type="compositionally biased region" description="Gly residues" evidence="1">
    <location>
        <begin position="70"/>
        <end position="80"/>
    </location>
</feature>
<feature type="compositionally biased region" description="Polar residues" evidence="1">
    <location>
        <begin position="120"/>
        <end position="133"/>
    </location>
</feature>
<feature type="region of interest" description="Disordered" evidence="1">
    <location>
        <begin position="250"/>
        <end position="415"/>
    </location>
</feature>
<feature type="compositionally biased region" description="Low complexity" evidence="1">
    <location>
        <begin position="754"/>
        <end position="770"/>
    </location>
</feature>
<organism evidence="2 3">
    <name type="scientific">Galerina marginata (strain CBS 339.88)</name>
    <dbReference type="NCBI Taxonomy" id="685588"/>
    <lineage>
        <taxon>Eukaryota</taxon>
        <taxon>Fungi</taxon>
        <taxon>Dikarya</taxon>
        <taxon>Basidiomycota</taxon>
        <taxon>Agaricomycotina</taxon>
        <taxon>Agaricomycetes</taxon>
        <taxon>Agaricomycetidae</taxon>
        <taxon>Agaricales</taxon>
        <taxon>Agaricineae</taxon>
        <taxon>Strophariaceae</taxon>
        <taxon>Galerina</taxon>
    </lineage>
</organism>
<evidence type="ECO:0000313" key="2">
    <source>
        <dbReference type="EMBL" id="KDR83053.1"/>
    </source>
</evidence>
<reference evidence="3" key="1">
    <citation type="journal article" date="2014" name="Proc. Natl. Acad. Sci. U.S.A.">
        <title>Extensive sampling of basidiomycete genomes demonstrates inadequacy of the white-rot/brown-rot paradigm for wood decay fungi.</title>
        <authorList>
            <person name="Riley R."/>
            <person name="Salamov A.A."/>
            <person name="Brown D.W."/>
            <person name="Nagy L.G."/>
            <person name="Floudas D."/>
            <person name="Held B.W."/>
            <person name="Levasseur A."/>
            <person name="Lombard V."/>
            <person name="Morin E."/>
            <person name="Otillar R."/>
            <person name="Lindquist E.A."/>
            <person name="Sun H."/>
            <person name="LaButti K.M."/>
            <person name="Schmutz J."/>
            <person name="Jabbour D."/>
            <person name="Luo H."/>
            <person name="Baker S.E."/>
            <person name="Pisabarro A.G."/>
            <person name="Walton J.D."/>
            <person name="Blanchette R.A."/>
            <person name="Henrissat B."/>
            <person name="Martin F."/>
            <person name="Cullen D."/>
            <person name="Hibbett D.S."/>
            <person name="Grigoriev I.V."/>
        </authorList>
    </citation>
    <scope>NUCLEOTIDE SEQUENCE [LARGE SCALE GENOMIC DNA]</scope>
    <source>
        <strain evidence="3">CBS 339.88</strain>
    </source>
</reference>
<feature type="compositionally biased region" description="Low complexity" evidence="1">
    <location>
        <begin position="272"/>
        <end position="282"/>
    </location>
</feature>
<feature type="compositionally biased region" description="Low complexity" evidence="1">
    <location>
        <begin position="1224"/>
        <end position="1241"/>
    </location>
</feature>
<feature type="compositionally biased region" description="Acidic residues" evidence="1">
    <location>
        <begin position="186"/>
        <end position="207"/>
    </location>
</feature>
<protein>
    <submittedName>
        <fullName evidence="2">Uncharacterized protein</fullName>
    </submittedName>
</protein>
<feature type="compositionally biased region" description="Basic and acidic residues" evidence="1">
    <location>
        <begin position="1190"/>
        <end position="1200"/>
    </location>
</feature>
<feature type="region of interest" description="Disordered" evidence="1">
    <location>
        <begin position="852"/>
        <end position="873"/>
    </location>
</feature>
<feature type="compositionally biased region" description="Low complexity" evidence="1">
    <location>
        <begin position="796"/>
        <end position="830"/>
    </location>
</feature>
<feature type="compositionally biased region" description="Polar residues" evidence="1">
    <location>
        <begin position="578"/>
        <end position="587"/>
    </location>
</feature>
<feature type="compositionally biased region" description="Basic and acidic residues" evidence="1">
    <location>
        <begin position="1432"/>
        <end position="1441"/>
    </location>
</feature>
<feature type="compositionally biased region" description="Low complexity" evidence="1">
    <location>
        <begin position="46"/>
        <end position="56"/>
    </location>
</feature>
<feature type="compositionally biased region" description="Basic and acidic residues" evidence="1">
    <location>
        <begin position="1017"/>
        <end position="1046"/>
    </location>
</feature>
<feature type="compositionally biased region" description="Basic and acidic residues" evidence="1">
    <location>
        <begin position="1242"/>
        <end position="1253"/>
    </location>
</feature>
<feature type="compositionally biased region" description="Polar residues" evidence="1">
    <location>
        <begin position="218"/>
        <end position="232"/>
    </location>
</feature>
<feature type="region of interest" description="Disordered" evidence="1">
    <location>
        <begin position="472"/>
        <end position="831"/>
    </location>
</feature>